<dbReference type="EMBL" id="HG001651">
    <property type="protein sequence ID" value="CDF33603.1"/>
    <property type="molecule type" value="Genomic_DNA"/>
</dbReference>
<sequence length="536" mass="58134">MPRSRRRSHRRSKASHFQPSLHAAALANAMSGSEGDGVESPSSDVCDDYCQNLLADGMRIVDDEDGDKEELDVERRVPAREEGHCPDWSLCETSPGVPVPPVVPTGDVYERAVGKAEYTSFNVLEARKVSEKAATGLAIACEAVDPVGKNFSPPVSAASQRGVAIAPGTTKKASEMRSKFALSPQAAPFVPATAPTLVTLPSVAAPTPPLAHSPRDIELPPPSPEMNSCSPSDRAGWMSIEAHTLFAYRHFQLDPQPGATYICPSMPDTKTRLGMHRAAEVLGCHSISSGEGRERCVTLTWMKDGVFPIKELSVIMALRVVLADLFAVPKGRRKKRNKGGSTETAMKREARKSKAKEDKLEAAVRIADMGMDPGFLDFLVEREDWEAIHVLYDGARVPGLRKKKKKAKRNAATERTSVVDGQHQTIPSRFVPPIAVQGHAAHALQLIQEWDPGMSLPSAGFVEDVKGQGRGQRGRKASRPTPSADPLESSNKGFAMLERMGWKQGEGLGTSKDGMKEPLQAQQRYRRSGLGASDQR</sequence>
<feature type="region of interest" description="Disordered" evidence="1">
    <location>
        <begin position="332"/>
        <end position="356"/>
    </location>
</feature>
<name>R7Q710_CHOCR</name>
<dbReference type="KEGG" id="ccp:CHC_T00010064001"/>
<dbReference type="Pfam" id="PF01585">
    <property type="entry name" value="G-patch"/>
    <property type="match status" value="1"/>
</dbReference>
<dbReference type="PANTHER" id="PTHR23106">
    <property type="entry name" value="ANGIOGENIC FACTOR WITH G PATCH AND FHA DOMAINS 1"/>
    <property type="match status" value="1"/>
</dbReference>
<dbReference type="PANTHER" id="PTHR23106:SF24">
    <property type="entry name" value="ANGIOGENIC FACTOR WITH G PATCH AND FHA DOMAINS 1"/>
    <property type="match status" value="1"/>
</dbReference>
<dbReference type="OrthoDB" id="12317at2759"/>
<dbReference type="Gramene" id="CDF33603">
    <property type="protein sequence ID" value="CDF33603"/>
    <property type="gene ID" value="CHC_T00010064001"/>
</dbReference>
<dbReference type="InterPro" id="IPR053027">
    <property type="entry name" value="AGGF1"/>
</dbReference>
<dbReference type="InterPro" id="IPR000467">
    <property type="entry name" value="G_patch_dom"/>
</dbReference>
<protein>
    <submittedName>
        <fullName evidence="3">Similar to RNA binding motif protein 10</fullName>
    </submittedName>
</protein>
<feature type="region of interest" description="Disordered" evidence="1">
    <location>
        <begin position="209"/>
        <end position="232"/>
    </location>
</feature>
<feature type="region of interest" description="Disordered" evidence="1">
    <location>
        <begin position="1"/>
        <end position="20"/>
    </location>
</feature>
<dbReference type="Proteomes" id="UP000012073">
    <property type="component" value="Unassembled WGS sequence"/>
</dbReference>
<dbReference type="PROSITE" id="PS50174">
    <property type="entry name" value="G_PATCH"/>
    <property type="match status" value="1"/>
</dbReference>
<evidence type="ECO:0000256" key="1">
    <source>
        <dbReference type="SAM" id="MobiDB-lite"/>
    </source>
</evidence>
<reference evidence="4" key="1">
    <citation type="journal article" date="2013" name="Proc. Natl. Acad. Sci. U.S.A.">
        <title>Genome structure and metabolic features in the red seaweed Chondrus crispus shed light on evolution of the Archaeplastida.</title>
        <authorList>
            <person name="Collen J."/>
            <person name="Porcel B."/>
            <person name="Carre W."/>
            <person name="Ball S.G."/>
            <person name="Chaparro C."/>
            <person name="Tonon T."/>
            <person name="Barbeyron T."/>
            <person name="Michel G."/>
            <person name="Noel B."/>
            <person name="Valentin K."/>
            <person name="Elias M."/>
            <person name="Artiguenave F."/>
            <person name="Arun A."/>
            <person name="Aury J.M."/>
            <person name="Barbosa-Neto J.F."/>
            <person name="Bothwell J.H."/>
            <person name="Bouget F.Y."/>
            <person name="Brillet L."/>
            <person name="Cabello-Hurtado F."/>
            <person name="Capella-Gutierrez S."/>
            <person name="Charrier B."/>
            <person name="Cladiere L."/>
            <person name="Cock J.M."/>
            <person name="Coelho S.M."/>
            <person name="Colleoni C."/>
            <person name="Czjzek M."/>
            <person name="Da Silva C."/>
            <person name="Delage L."/>
            <person name="Denoeud F."/>
            <person name="Deschamps P."/>
            <person name="Dittami S.M."/>
            <person name="Gabaldon T."/>
            <person name="Gachon C.M."/>
            <person name="Groisillier A."/>
            <person name="Herve C."/>
            <person name="Jabbari K."/>
            <person name="Katinka M."/>
            <person name="Kloareg B."/>
            <person name="Kowalczyk N."/>
            <person name="Labadie K."/>
            <person name="Leblanc C."/>
            <person name="Lopez P.J."/>
            <person name="McLachlan D.H."/>
            <person name="Meslet-Cladiere L."/>
            <person name="Moustafa A."/>
            <person name="Nehr Z."/>
            <person name="Nyvall Collen P."/>
            <person name="Panaud O."/>
            <person name="Partensky F."/>
            <person name="Poulain J."/>
            <person name="Rensing S.A."/>
            <person name="Rousvoal S."/>
            <person name="Samson G."/>
            <person name="Symeonidi A."/>
            <person name="Weissenbach J."/>
            <person name="Zambounis A."/>
            <person name="Wincker P."/>
            <person name="Boyen C."/>
        </authorList>
    </citation>
    <scope>NUCLEOTIDE SEQUENCE [LARGE SCALE GENOMIC DNA]</scope>
    <source>
        <strain evidence="4">cv. Stackhouse</strain>
    </source>
</reference>
<dbReference type="RefSeq" id="XP_005713406.1">
    <property type="nucleotide sequence ID" value="XM_005713349.1"/>
</dbReference>
<dbReference type="GeneID" id="17321123"/>
<dbReference type="AlphaFoldDB" id="R7Q710"/>
<dbReference type="SUPFAM" id="SSF82708">
    <property type="entry name" value="R3H domain"/>
    <property type="match status" value="1"/>
</dbReference>
<gene>
    <name evidence="3" type="ORF">CHC_T00010064001</name>
</gene>
<feature type="domain" description="G-patch" evidence="2">
    <location>
        <begin position="489"/>
        <end position="535"/>
    </location>
</feature>
<dbReference type="SMART" id="SM00443">
    <property type="entry name" value="G_patch"/>
    <property type="match status" value="1"/>
</dbReference>
<evidence type="ECO:0000259" key="2">
    <source>
        <dbReference type="PROSITE" id="PS50174"/>
    </source>
</evidence>
<feature type="compositionally biased region" description="Basic residues" evidence="1">
    <location>
        <begin position="1"/>
        <end position="14"/>
    </location>
</feature>
<dbReference type="GO" id="GO:0003676">
    <property type="term" value="F:nucleic acid binding"/>
    <property type="evidence" value="ECO:0007669"/>
    <property type="project" value="InterPro"/>
</dbReference>
<feature type="region of interest" description="Disordered" evidence="1">
    <location>
        <begin position="458"/>
        <end position="536"/>
    </location>
</feature>
<accession>R7Q710</accession>
<organism evidence="3 4">
    <name type="scientific">Chondrus crispus</name>
    <name type="common">Carrageen Irish moss</name>
    <name type="synonym">Polymorpha crispa</name>
    <dbReference type="NCBI Taxonomy" id="2769"/>
    <lineage>
        <taxon>Eukaryota</taxon>
        <taxon>Rhodophyta</taxon>
        <taxon>Florideophyceae</taxon>
        <taxon>Rhodymeniophycidae</taxon>
        <taxon>Gigartinales</taxon>
        <taxon>Gigartinaceae</taxon>
        <taxon>Chondrus</taxon>
    </lineage>
</organism>
<evidence type="ECO:0000313" key="4">
    <source>
        <dbReference type="Proteomes" id="UP000012073"/>
    </source>
</evidence>
<dbReference type="STRING" id="2769.R7Q710"/>
<evidence type="ECO:0000313" key="3">
    <source>
        <dbReference type="EMBL" id="CDF33603.1"/>
    </source>
</evidence>
<dbReference type="InterPro" id="IPR036867">
    <property type="entry name" value="R3H_dom_sf"/>
</dbReference>
<keyword evidence="4" id="KW-1185">Reference proteome</keyword>
<proteinExistence type="predicted"/>